<comment type="caution">
    <text evidence="2">The sequence shown here is derived from an EMBL/GenBank/DDBJ whole genome shotgun (WGS) entry which is preliminary data.</text>
</comment>
<keyword evidence="3" id="KW-1185">Reference proteome</keyword>
<dbReference type="EMBL" id="PPSL01000003">
    <property type="protein sequence ID" value="PQJ11007.1"/>
    <property type="molecule type" value="Genomic_DNA"/>
</dbReference>
<reference evidence="2 3" key="1">
    <citation type="submission" date="2018-01" db="EMBL/GenBank/DDBJ databases">
        <title>A novel member of the phylum Bacteroidetes isolated from glacier ice.</title>
        <authorList>
            <person name="Liu Q."/>
            <person name="Xin Y.-H."/>
        </authorList>
    </citation>
    <scope>NUCLEOTIDE SEQUENCE [LARGE SCALE GENOMIC DNA]</scope>
    <source>
        <strain evidence="2 3">RB1R16</strain>
    </source>
</reference>
<accession>A0A2S7SWM1</accession>
<gene>
    <name evidence="2" type="ORF">CJD36_013645</name>
</gene>
<organism evidence="2 3">
    <name type="scientific">Flavipsychrobacter stenotrophus</name>
    <dbReference type="NCBI Taxonomy" id="2077091"/>
    <lineage>
        <taxon>Bacteria</taxon>
        <taxon>Pseudomonadati</taxon>
        <taxon>Bacteroidota</taxon>
        <taxon>Chitinophagia</taxon>
        <taxon>Chitinophagales</taxon>
        <taxon>Chitinophagaceae</taxon>
        <taxon>Flavipsychrobacter</taxon>
    </lineage>
</organism>
<keyword evidence="1" id="KW-0812">Transmembrane</keyword>
<evidence type="ECO:0000313" key="2">
    <source>
        <dbReference type="EMBL" id="PQJ11007.1"/>
    </source>
</evidence>
<dbReference type="AlphaFoldDB" id="A0A2S7SWM1"/>
<evidence type="ECO:0000256" key="1">
    <source>
        <dbReference type="SAM" id="Phobius"/>
    </source>
</evidence>
<feature type="transmembrane region" description="Helical" evidence="1">
    <location>
        <begin position="44"/>
        <end position="69"/>
    </location>
</feature>
<proteinExistence type="predicted"/>
<keyword evidence="1" id="KW-0472">Membrane</keyword>
<protein>
    <submittedName>
        <fullName evidence="2">Uncharacterized protein</fullName>
    </submittedName>
</protein>
<evidence type="ECO:0000313" key="3">
    <source>
        <dbReference type="Proteomes" id="UP000239872"/>
    </source>
</evidence>
<dbReference type="Proteomes" id="UP000239872">
    <property type="component" value="Unassembled WGS sequence"/>
</dbReference>
<keyword evidence="1" id="KW-1133">Transmembrane helix</keyword>
<sequence>MTIFRYLERINISLPLKYLLYHNKLLKQGFYTYPDLNPSVVMRLLLAVFFAISFLCLATCFLCLLGMIIPSGSSEDELAPKTKFDRKVSTAFWQYYHDRYMYGNRNLFIESSRIEKVDTVYGPYLPNVFNSFQACSLTEYSAMKAVYGYNIMLIVGVWDNGRLHDQQFCTFMTGNFGQVIELDSCRVDIVHSWH</sequence>
<name>A0A2S7SWM1_9BACT</name>